<evidence type="ECO:0000313" key="3">
    <source>
        <dbReference type="EMBL" id="QEL20000.1"/>
    </source>
</evidence>
<dbReference type="InterPro" id="IPR010415">
    <property type="entry name" value="LpxI_C"/>
</dbReference>
<keyword evidence="4" id="KW-1185">Reference proteome</keyword>
<evidence type="ECO:0008006" key="5">
    <source>
        <dbReference type="Google" id="ProtNLM"/>
    </source>
</evidence>
<evidence type="ECO:0000259" key="1">
    <source>
        <dbReference type="Pfam" id="PF06230"/>
    </source>
</evidence>
<dbReference type="PANTHER" id="PTHR39962:SF1">
    <property type="entry name" value="LPXI FAMILY PROTEIN"/>
    <property type="match status" value="1"/>
</dbReference>
<dbReference type="AlphaFoldDB" id="A0A5C1AM16"/>
<dbReference type="Gene3D" id="3.40.50.20">
    <property type="match status" value="1"/>
</dbReference>
<dbReference type="Proteomes" id="UP000324974">
    <property type="component" value="Chromosome"/>
</dbReference>
<dbReference type="InterPro" id="IPR053174">
    <property type="entry name" value="LpxI"/>
</dbReference>
<feature type="domain" description="LpxI N-terminal" evidence="2">
    <location>
        <begin position="21"/>
        <end position="156"/>
    </location>
</feature>
<dbReference type="PANTHER" id="PTHR39962">
    <property type="entry name" value="BLL4848 PROTEIN"/>
    <property type="match status" value="1"/>
</dbReference>
<gene>
    <name evidence="3" type="ORF">PX52LOC_07084</name>
</gene>
<dbReference type="Pfam" id="PF17930">
    <property type="entry name" value="LpxI_N"/>
    <property type="match status" value="1"/>
</dbReference>
<evidence type="ECO:0000259" key="2">
    <source>
        <dbReference type="Pfam" id="PF17930"/>
    </source>
</evidence>
<proteinExistence type="predicted"/>
<feature type="domain" description="LpxI C-terminal" evidence="1">
    <location>
        <begin position="160"/>
        <end position="288"/>
    </location>
</feature>
<dbReference type="RefSeq" id="WP_246173554.1">
    <property type="nucleotide sequence ID" value="NZ_CP042425.1"/>
</dbReference>
<dbReference type="Pfam" id="PF06230">
    <property type="entry name" value="LpxI_C"/>
    <property type="match status" value="1"/>
</dbReference>
<dbReference type="EMBL" id="CP042425">
    <property type="protein sequence ID" value="QEL20000.1"/>
    <property type="molecule type" value="Genomic_DNA"/>
</dbReference>
<evidence type="ECO:0000313" key="4">
    <source>
        <dbReference type="Proteomes" id="UP000324974"/>
    </source>
</evidence>
<dbReference type="InterPro" id="IPR041255">
    <property type="entry name" value="LpxI_N"/>
</dbReference>
<sequence>MMAVQPAAFAGSTPTGRIAPVGLLACAGRFPIVIAEKARECGIPVVCVGVAGMADPALKTICHEYHSLRRMSMNFISRRFVRGGVTRWAMAGKFHKHVLFQPWRWLQMMPDWRMARFWYSRTRSDNKDDSILLGFISELRKDGLECVSALELCPELLVSHGLLTRRRPTAAEERDIQFGWSLAKQMGALDVGQSVMVRERAVLAVEAIEGTDLAIRRAGELCGKNHFVVVKVAKPRQDMRFDVPTVGVTTIETMRAAGATVLAVEAGKTILLDQDRTIALADRYGITITAVQDDQVAGSTTP</sequence>
<dbReference type="KEGG" id="lrs:PX52LOC_07084"/>
<accession>A0A5C1AM16</accession>
<organism evidence="3 4">
    <name type="scientific">Limnoglobus roseus</name>
    <dbReference type="NCBI Taxonomy" id="2598579"/>
    <lineage>
        <taxon>Bacteria</taxon>
        <taxon>Pseudomonadati</taxon>
        <taxon>Planctomycetota</taxon>
        <taxon>Planctomycetia</taxon>
        <taxon>Gemmatales</taxon>
        <taxon>Gemmataceae</taxon>
        <taxon>Limnoglobus</taxon>
    </lineage>
</organism>
<dbReference type="Gene3D" id="3.40.140.80">
    <property type="match status" value="1"/>
</dbReference>
<dbReference type="InterPro" id="IPR043167">
    <property type="entry name" value="LpxI_C_sf"/>
</dbReference>
<reference evidence="4" key="1">
    <citation type="submission" date="2019-08" db="EMBL/GenBank/DDBJ databases">
        <title>Limnoglobus roseus gen. nov., sp. nov., a novel freshwater planctomycete with a giant genome from the family Gemmataceae.</title>
        <authorList>
            <person name="Kulichevskaya I.S."/>
            <person name="Naumoff D.G."/>
            <person name="Miroshnikov K."/>
            <person name="Ivanova A."/>
            <person name="Philippov D.A."/>
            <person name="Hakobyan A."/>
            <person name="Rijpstra I.C."/>
            <person name="Sinninghe Damste J.S."/>
            <person name="Liesack W."/>
            <person name="Dedysh S.N."/>
        </authorList>
    </citation>
    <scope>NUCLEOTIDE SEQUENCE [LARGE SCALE GENOMIC DNA]</scope>
    <source>
        <strain evidence="4">PX52</strain>
    </source>
</reference>
<name>A0A5C1AM16_9BACT</name>
<protein>
    <recommendedName>
        <fullName evidence="5">LpxI family protein</fullName>
    </recommendedName>
</protein>